<sequence length="123" mass="14373">MSTAITDPSFSTPGTLVYEVNLSLPTELANDYLEWLKEFTRKQCERIDGFEDSRIFRQTRKPAGLHWLSEEGGSKVYFTVHYVIQSREHLEAYLNNEQPKLAEAEKNKFQYLVTSRRVLEVLQ</sequence>
<evidence type="ECO:0000313" key="2">
    <source>
        <dbReference type="Proteomes" id="UP001150925"/>
    </source>
</evidence>
<dbReference type="Pfam" id="PF14114">
    <property type="entry name" value="DUF4286"/>
    <property type="match status" value="1"/>
</dbReference>
<accession>A0A9W8AZE4</accession>
<evidence type="ECO:0000313" key="1">
    <source>
        <dbReference type="EMBL" id="KAJ1969151.1"/>
    </source>
</evidence>
<dbReference type="OrthoDB" id="2120148at2759"/>
<dbReference type="AlphaFoldDB" id="A0A9W8AZE4"/>
<evidence type="ECO:0008006" key="3">
    <source>
        <dbReference type="Google" id="ProtNLM"/>
    </source>
</evidence>
<dbReference type="EMBL" id="JANBPY010000089">
    <property type="protein sequence ID" value="KAJ1969151.1"/>
    <property type="molecule type" value="Genomic_DNA"/>
</dbReference>
<dbReference type="InterPro" id="IPR025563">
    <property type="entry name" value="DUF4286"/>
</dbReference>
<organism evidence="1 2">
    <name type="scientific">Dispira parvispora</name>
    <dbReference type="NCBI Taxonomy" id="1520584"/>
    <lineage>
        <taxon>Eukaryota</taxon>
        <taxon>Fungi</taxon>
        <taxon>Fungi incertae sedis</taxon>
        <taxon>Zoopagomycota</taxon>
        <taxon>Kickxellomycotina</taxon>
        <taxon>Dimargaritomycetes</taxon>
        <taxon>Dimargaritales</taxon>
        <taxon>Dimargaritaceae</taxon>
        <taxon>Dispira</taxon>
    </lineage>
</organism>
<gene>
    <name evidence="1" type="ORF">IWQ62_000811</name>
</gene>
<keyword evidence="2" id="KW-1185">Reference proteome</keyword>
<comment type="caution">
    <text evidence="1">The sequence shown here is derived from an EMBL/GenBank/DDBJ whole genome shotgun (WGS) entry which is preliminary data.</text>
</comment>
<reference evidence="1" key="1">
    <citation type="submission" date="2022-07" db="EMBL/GenBank/DDBJ databases">
        <title>Phylogenomic reconstructions and comparative analyses of Kickxellomycotina fungi.</title>
        <authorList>
            <person name="Reynolds N.K."/>
            <person name="Stajich J.E."/>
            <person name="Barry K."/>
            <person name="Grigoriev I.V."/>
            <person name="Crous P."/>
            <person name="Smith M.E."/>
        </authorList>
    </citation>
    <scope>NUCLEOTIDE SEQUENCE</scope>
    <source>
        <strain evidence="1">RSA 1196</strain>
    </source>
</reference>
<dbReference type="Proteomes" id="UP001150925">
    <property type="component" value="Unassembled WGS sequence"/>
</dbReference>
<proteinExistence type="predicted"/>
<name>A0A9W8AZE4_9FUNG</name>
<protein>
    <recommendedName>
        <fullName evidence="3">DUF4286 family protein</fullName>
    </recommendedName>
</protein>